<evidence type="ECO:0000256" key="6">
    <source>
        <dbReference type="ARBA" id="ARBA00022967"/>
    </source>
</evidence>
<dbReference type="SUPFAM" id="SSF52540">
    <property type="entry name" value="P-loop containing nucleoside triphosphate hydrolases"/>
    <property type="match status" value="1"/>
</dbReference>
<dbReference type="PROSITE" id="PS00211">
    <property type="entry name" value="ABC_TRANSPORTER_1"/>
    <property type="match status" value="1"/>
</dbReference>
<dbReference type="InterPro" id="IPR008995">
    <property type="entry name" value="Mo/tungstate-bd_C_term_dom"/>
</dbReference>
<keyword evidence="3" id="KW-0997">Cell inner membrane</keyword>
<keyword evidence="4" id="KW-0547">Nucleotide-binding</keyword>
<comment type="catalytic activity">
    <reaction evidence="8">
        <text>a quaternary ammonium(out) + ATP + H2O = a quaternary ammonium(in) + ADP + phosphate + H(+)</text>
        <dbReference type="Rhea" id="RHEA:11036"/>
        <dbReference type="ChEBI" id="CHEBI:15377"/>
        <dbReference type="ChEBI" id="CHEBI:15378"/>
        <dbReference type="ChEBI" id="CHEBI:30616"/>
        <dbReference type="ChEBI" id="CHEBI:35267"/>
        <dbReference type="ChEBI" id="CHEBI:43474"/>
        <dbReference type="ChEBI" id="CHEBI:456216"/>
        <dbReference type="EC" id="7.6.2.9"/>
    </reaction>
</comment>
<gene>
    <name evidence="13" type="ORF">SAMN05518683_11824</name>
</gene>
<evidence type="ECO:0000256" key="1">
    <source>
        <dbReference type="ARBA" id="ARBA00022448"/>
    </source>
</evidence>
<dbReference type="Pfam" id="PF08402">
    <property type="entry name" value="TOBE_2"/>
    <property type="match status" value="1"/>
</dbReference>
<keyword evidence="1" id="KW-0813">Transport</keyword>
<dbReference type="SUPFAM" id="SSF50331">
    <property type="entry name" value="MOP-like"/>
    <property type="match status" value="1"/>
</dbReference>
<dbReference type="OrthoDB" id="9802264at2"/>
<dbReference type="EC" id="7.6.2.9" evidence="10"/>
<dbReference type="AlphaFoldDB" id="A0A1I5W0V3"/>
<evidence type="ECO:0000256" key="10">
    <source>
        <dbReference type="ARBA" id="ARBA00066388"/>
    </source>
</evidence>
<feature type="domain" description="ABC transporter" evidence="12">
    <location>
        <begin position="4"/>
        <end position="233"/>
    </location>
</feature>
<protein>
    <recommendedName>
        <fullName evidence="11">Carnitine transport ATP-binding protein OpuCA</fullName>
        <ecNumber evidence="10">7.6.2.9</ecNumber>
    </recommendedName>
</protein>
<accession>A0A1I5W0V3</accession>
<evidence type="ECO:0000256" key="8">
    <source>
        <dbReference type="ARBA" id="ARBA00052482"/>
    </source>
</evidence>
<evidence type="ECO:0000313" key="13">
    <source>
        <dbReference type="EMBL" id="SFQ13237.1"/>
    </source>
</evidence>
<evidence type="ECO:0000256" key="5">
    <source>
        <dbReference type="ARBA" id="ARBA00022840"/>
    </source>
</evidence>
<evidence type="ECO:0000256" key="2">
    <source>
        <dbReference type="ARBA" id="ARBA00022475"/>
    </source>
</evidence>
<dbReference type="GO" id="GO:0005524">
    <property type="term" value="F:ATP binding"/>
    <property type="evidence" value="ECO:0007669"/>
    <property type="project" value="UniProtKB-KW"/>
</dbReference>
<comment type="subunit">
    <text evidence="9">The complex is composed of two ATP-binding proteins (OpuCA), two transmembrane proteins (OpuCB and OpuCD) and a solute-binding protein (OpuCC).</text>
</comment>
<proteinExistence type="predicted"/>
<keyword evidence="5 13" id="KW-0067">ATP-binding</keyword>
<dbReference type="InterPro" id="IPR003593">
    <property type="entry name" value="AAA+_ATPase"/>
</dbReference>
<keyword evidence="6" id="KW-1278">Translocase</keyword>
<dbReference type="Proteomes" id="UP000198892">
    <property type="component" value="Unassembled WGS sequence"/>
</dbReference>
<reference evidence="14" key="1">
    <citation type="submission" date="2016-10" db="EMBL/GenBank/DDBJ databases">
        <authorList>
            <person name="Varghese N."/>
            <person name="Submissions S."/>
        </authorList>
    </citation>
    <scope>NUCLEOTIDE SEQUENCE [LARGE SCALE GENOMIC DNA]</scope>
    <source>
        <strain evidence="14">S7</strain>
    </source>
</reference>
<dbReference type="PANTHER" id="PTHR42781:SF5">
    <property type="entry name" value="PUTRESCINE TRANSPORT ATP-BINDING PROTEIN POTG"/>
    <property type="match status" value="1"/>
</dbReference>
<evidence type="ECO:0000259" key="12">
    <source>
        <dbReference type="PROSITE" id="PS50893"/>
    </source>
</evidence>
<dbReference type="GO" id="GO:0015418">
    <property type="term" value="F:ABC-type quaternary ammonium compound transporting activity"/>
    <property type="evidence" value="ECO:0007669"/>
    <property type="project" value="UniProtKB-EC"/>
</dbReference>
<dbReference type="PROSITE" id="PS50893">
    <property type="entry name" value="ABC_TRANSPORTER_2"/>
    <property type="match status" value="1"/>
</dbReference>
<name>A0A1I5W0V3_9BACI</name>
<evidence type="ECO:0000256" key="3">
    <source>
        <dbReference type="ARBA" id="ARBA00022519"/>
    </source>
</evidence>
<dbReference type="Pfam" id="PF00005">
    <property type="entry name" value="ABC_tran"/>
    <property type="match status" value="1"/>
</dbReference>
<evidence type="ECO:0000256" key="9">
    <source>
        <dbReference type="ARBA" id="ARBA00063934"/>
    </source>
</evidence>
<dbReference type="GO" id="GO:0016887">
    <property type="term" value="F:ATP hydrolysis activity"/>
    <property type="evidence" value="ECO:0007669"/>
    <property type="project" value="InterPro"/>
</dbReference>
<dbReference type="EMBL" id="FOXD01000018">
    <property type="protein sequence ID" value="SFQ13237.1"/>
    <property type="molecule type" value="Genomic_DNA"/>
</dbReference>
<dbReference type="InterPro" id="IPR003439">
    <property type="entry name" value="ABC_transporter-like_ATP-bd"/>
</dbReference>
<organism evidence="13 14">
    <name type="scientific">Salibacterium halotolerans</name>
    <dbReference type="NCBI Taxonomy" id="1884432"/>
    <lineage>
        <taxon>Bacteria</taxon>
        <taxon>Bacillati</taxon>
        <taxon>Bacillota</taxon>
        <taxon>Bacilli</taxon>
        <taxon>Bacillales</taxon>
        <taxon>Bacillaceae</taxon>
    </lineage>
</organism>
<evidence type="ECO:0000256" key="7">
    <source>
        <dbReference type="ARBA" id="ARBA00023136"/>
    </source>
</evidence>
<dbReference type="Gene3D" id="2.40.50.100">
    <property type="match status" value="1"/>
</dbReference>
<dbReference type="InterPro" id="IPR013611">
    <property type="entry name" value="Transp-assoc_OB_typ2"/>
</dbReference>
<dbReference type="Gene3D" id="3.40.50.300">
    <property type="entry name" value="P-loop containing nucleotide triphosphate hydrolases"/>
    <property type="match status" value="1"/>
</dbReference>
<dbReference type="SMART" id="SM00382">
    <property type="entry name" value="AAA"/>
    <property type="match status" value="1"/>
</dbReference>
<keyword evidence="2" id="KW-1003">Cell membrane</keyword>
<dbReference type="PANTHER" id="PTHR42781">
    <property type="entry name" value="SPERMIDINE/PUTRESCINE IMPORT ATP-BINDING PROTEIN POTA"/>
    <property type="match status" value="1"/>
</dbReference>
<dbReference type="InterPro" id="IPR017871">
    <property type="entry name" value="ABC_transporter-like_CS"/>
</dbReference>
<keyword evidence="7" id="KW-0472">Membrane</keyword>
<dbReference type="InterPro" id="IPR050093">
    <property type="entry name" value="ABC_SmlMolc_Importer"/>
</dbReference>
<evidence type="ECO:0000256" key="4">
    <source>
        <dbReference type="ARBA" id="ARBA00022741"/>
    </source>
</evidence>
<dbReference type="InterPro" id="IPR027417">
    <property type="entry name" value="P-loop_NTPase"/>
</dbReference>
<keyword evidence="14" id="KW-1185">Reference proteome</keyword>
<dbReference type="FunFam" id="3.40.50.300:FF:000425">
    <property type="entry name" value="Probable ABC transporter, ATP-binding subunit"/>
    <property type="match status" value="1"/>
</dbReference>
<evidence type="ECO:0000256" key="11">
    <source>
        <dbReference type="ARBA" id="ARBA00070305"/>
    </source>
</evidence>
<dbReference type="STRING" id="1884432.SAMN05518683_11824"/>
<dbReference type="RefSeq" id="WP_093338418.1">
    <property type="nucleotide sequence ID" value="NZ_FOXD01000018.1"/>
</dbReference>
<sequence length="357" mass="40095">MKHLTVQNITKNFKSFTALNDLTFSIDKGEFICLLGPSGCGKTTLLRIIAGLEKPNQGAVLMNDKQITHLPPAQRNFGIVFQSYALFPNLTAAQNTAYGLDTSMSKKERREKALDTLKLVNLEHIADSYPLQLSGGQQQRVALARALAMSPDFLLLDEPLSALDAKVRLQLRNEMKKLQRQLGITTIMVTHDQEEALSMADRLVVMNDSLIEQTGTPQEVYDHPATAFTADFIGTANFIGDQIVPQTKREAAVIRPEHVQISKHPVVHSLPAHIEHMEFRGRTYRLMLQQSEKDSIIYADIEADEFKRHPYSVGEAVYAGIQKEKLIHFENRALPTSCKMPVLSQEANREYNFAKPL</sequence>
<dbReference type="GO" id="GO:0043190">
    <property type="term" value="C:ATP-binding cassette (ABC) transporter complex"/>
    <property type="evidence" value="ECO:0007669"/>
    <property type="project" value="InterPro"/>
</dbReference>
<evidence type="ECO:0000313" key="14">
    <source>
        <dbReference type="Proteomes" id="UP000198892"/>
    </source>
</evidence>